<accession>A0A560WEG5</accession>
<dbReference type="Pfam" id="PF00440">
    <property type="entry name" value="TetR_N"/>
    <property type="match status" value="1"/>
</dbReference>
<evidence type="ECO:0000313" key="5">
    <source>
        <dbReference type="Proteomes" id="UP000315628"/>
    </source>
</evidence>
<dbReference type="InterPro" id="IPR050109">
    <property type="entry name" value="HTH-type_TetR-like_transc_reg"/>
</dbReference>
<dbReference type="SUPFAM" id="SSF46689">
    <property type="entry name" value="Homeodomain-like"/>
    <property type="match status" value="1"/>
</dbReference>
<evidence type="ECO:0000256" key="2">
    <source>
        <dbReference type="PROSITE-ProRule" id="PRU00335"/>
    </source>
</evidence>
<keyword evidence="1 2" id="KW-0238">DNA-binding</keyword>
<evidence type="ECO:0000256" key="1">
    <source>
        <dbReference type="ARBA" id="ARBA00023125"/>
    </source>
</evidence>
<gene>
    <name evidence="4" type="ORF">FB557_1568</name>
</gene>
<keyword evidence="5" id="KW-1185">Reference proteome</keyword>
<dbReference type="InterPro" id="IPR001647">
    <property type="entry name" value="HTH_TetR"/>
</dbReference>
<dbReference type="Gene3D" id="1.10.357.10">
    <property type="entry name" value="Tetracycline Repressor, domain 2"/>
    <property type="match status" value="1"/>
</dbReference>
<sequence>MGTTGTKGVARADRRRQLIAVAVAEIGRRGYATTSMAEIAHRAGVSKAMVHNIFGNKVELARACLEEVGPPLVASVAAAQTSTEAGRRAQETFTAIFAALVEHRHAWALVHDATLPQGSSAEQAATGYLDQLHAMGTAGTRDVLEAAGLEDPLDHDLLDHIWEAVVATSVYWWQEHEELSADAMAQRLTRLLAAVTVRG</sequence>
<evidence type="ECO:0000259" key="3">
    <source>
        <dbReference type="PROSITE" id="PS50977"/>
    </source>
</evidence>
<proteinExistence type="predicted"/>
<feature type="DNA-binding region" description="H-T-H motif" evidence="2">
    <location>
        <begin position="35"/>
        <end position="54"/>
    </location>
</feature>
<dbReference type="PROSITE" id="PS50977">
    <property type="entry name" value="HTH_TETR_2"/>
    <property type="match status" value="1"/>
</dbReference>
<dbReference type="AlphaFoldDB" id="A0A560WEG5"/>
<organism evidence="4 5">
    <name type="scientific">Marihabitans asiaticum</name>
    <dbReference type="NCBI Taxonomy" id="415218"/>
    <lineage>
        <taxon>Bacteria</taxon>
        <taxon>Bacillati</taxon>
        <taxon>Actinomycetota</taxon>
        <taxon>Actinomycetes</taxon>
        <taxon>Micrococcales</taxon>
        <taxon>Intrasporangiaceae</taxon>
        <taxon>Marihabitans</taxon>
    </lineage>
</organism>
<dbReference type="EMBL" id="VIUW01000002">
    <property type="protein sequence ID" value="TWD16027.1"/>
    <property type="molecule type" value="Genomic_DNA"/>
</dbReference>
<dbReference type="Proteomes" id="UP000315628">
    <property type="component" value="Unassembled WGS sequence"/>
</dbReference>
<dbReference type="PANTHER" id="PTHR30055:SF226">
    <property type="entry name" value="HTH-TYPE TRANSCRIPTIONAL REGULATOR PKSA"/>
    <property type="match status" value="1"/>
</dbReference>
<name>A0A560WEG5_9MICO</name>
<dbReference type="InterPro" id="IPR009057">
    <property type="entry name" value="Homeodomain-like_sf"/>
</dbReference>
<protein>
    <submittedName>
        <fullName evidence="4">TetR family transcriptional regulator</fullName>
    </submittedName>
</protein>
<dbReference type="PANTHER" id="PTHR30055">
    <property type="entry name" value="HTH-TYPE TRANSCRIPTIONAL REGULATOR RUTR"/>
    <property type="match status" value="1"/>
</dbReference>
<reference evidence="4 5" key="1">
    <citation type="submission" date="2019-06" db="EMBL/GenBank/DDBJ databases">
        <title>Sequencing the genomes of 1000 actinobacteria strains.</title>
        <authorList>
            <person name="Klenk H.-P."/>
        </authorList>
    </citation>
    <scope>NUCLEOTIDE SEQUENCE [LARGE SCALE GENOMIC DNA]</scope>
    <source>
        <strain evidence="4 5">DSM 18935</strain>
    </source>
</reference>
<dbReference type="RefSeq" id="WP_246074560.1">
    <property type="nucleotide sequence ID" value="NZ_BAAAYT010000001.1"/>
</dbReference>
<dbReference type="GO" id="GO:0003700">
    <property type="term" value="F:DNA-binding transcription factor activity"/>
    <property type="evidence" value="ECO:0007669"/>
    <property type="project" value="TreeGrafter"/>
</dbReference>
<dbReference type="GO" id="GO:0000976">
    <property type="term" value="F:transcription cis-regulatory region binding"/>
    <property type="evidence" value="ECO:0007669"/>
    <property type="project" value="TreeGrafter"/>
</dbReference>
<feature type="domain" description="HTH tetR-type" evidence="3">
    <location>
        <begin position="12"/>
        <end position="72"/>
    </location>
</feature>
<comment type="caution">
    <text evidence="4">The sequence shown here is derived from an EMBL/GenBank/DDBJ whole genome shotgun (WGS) entry which is preliminary data.</text>
</comment>
<evidence type="ECO:0000313" key="4">
    <source>
        <dbReference type="EMBL" id="TWD16027.1"/>
    </source>
</evidence>